<name>A0A4V2UWA5_9GAMM</name>
<protein>
    <submittedName>
        <fullName evidence="1">Uncharacterized protein</fullName>
    </submittedName>
</protein>
<accession>A0A4V2UWA5</accession>
<gene>
    <name evidence="1" type="ORF">EDC25_10784</name>
</gene>
<evidence type="ECO:0000313" key="2">
    <source>
        <dbReference type="Proteomes" id="UP000294599"/>
    </source>
</evidence>
<proteinExistence type="predicted"/>
<comment type="caution">
    <text evidence="1">The sequence shown here is derived from an EMBL/GenBank/DDBJ whole genome shotgun (WGS) entry which is preliminary data.</text>
</comment>
<dbReference type="EMBL" id="SMAF01000007">
    <property type="protein sequence ID" value="TCS98887.1"/>
    <property type="molecule type" value="Genomic_DNA"/>
</dbReference>
<keyword evidence="2" id="KW-1185">Reference proteome</keyword>
<organism evidence="1 2">
    <name type="scientific">Pseudofulvimonas gallinarii</name>
    <dbReference type="NCBI Taxonomy" id="634155"/>
    <lineage>
        <taxon>Bacteria</taxon>
        <taxon>Pseudomonadati</taxon>
        <taxon>Pseudomonadota</taxon>
        <taxon>Gammaproteobacteria</taxon>
        <taxon>Lysobacterales</taxon>
        <taxon>Rhodanobacteraceae</taxon>
        <taxon>Pseudofulvimonas</taxon>
    </lineage>
</organism>
<dbReference type="Proteomes" id="UP000294599">
    <property type="component" value="Unassembled WGS sequence"/>
</dbReference>
<dbReference type="RefSeq" id="WP_164483962.1">
    <property type="nucleotide sequence ID" value="NZ_JBHLWF010000032.1"/>
</dbReference>
<reference evidence="1 2" key="1">
    <citation type="submission" date="2019-03" db="EMBL/GenBank/DDBJ databases">
        <title>Genomic Encyclopedia of Type Strains, Phase IV (KMG-IV): sequencing the most valuable type-strain genomes for metagenomic binning, comparative biology and taxonomic classification.</title>
        <authorList>
            <person name="Goeker M."/>
        </authorList>
    </citation>
    <scope>NUCLEOTIDE SEQUENCE [LARGE SCALE GENOMIC DNA]</scope>
    <source>
        <strain evidence="1 2">DSM 21944</strain>
    </source>
</reference>
<sequence>MDGVGLPRFDQALAGMDASDFVERIRGARPLRPQVMRVEATPCGARAA</sequence>
<dbReference type="AlphaFoldDB" id="A0A4V2UWA5"/>
<evidence type="ECO:0000313" key="1">
    <source>
        <dbReference type="EMBL" id="TCS98887.1"/>
    </source>
</evidence>